<dbReference type="EMBL" id="AP018165">
    <property type="protein sequence ID" value="BAX98900.1"/>
    <property type="molecule type" value="Genomic_DNA"/>
</dbReference>
<sequence length="94" mass="10400">MTTIAHTLHRALTESPSPQKFFDALADADGQLDKVSELGYLASFAPPPIYFGQCVCGSVFEIRPSDGRVDLTGDDYESIRDWDDLHSYCQDGDL</sequence>
<name>A0A1Z4F120_9MYCO</name>
<dbReference type="KEGG" id="mste:MSTE_03600"/>
<evidence type="ECO:0000313" key="2">
    <source>
        <dbReference type="Proteomes" id="UP000217954"/>
    </source>
</evidence>
<reference evidence="1 2" key="2">
    <citation type="journal article" date="2017" name="Int. J. Syst. Evol. Microbiol.">
        <title>Mycobacterium stephanolepidis sp. nov., a rapidly growing species related to Mycobacterium chelonae, isolated from marine teleost fish, Stephanolepis cirrhifer.</title>
        <authorList>
            <person name="Fukano H."/>
            <person name="Wada S."/>
            <person name="Kurata O."/>
            <person name="Katayama K."/>
            <person name="Fujiwara N."/>
            <person name="Hoshino Y."/>
        </authorList>
    </citation>
    <scope>NUCLEOTIDE SEQUENCE [LARGE SCALE GENOMIC DNA]</scope>
    <source>
        <strain evidence="1 2">NJB0901</strain>
    </source>
</reference>
<dbReference type="RefSeq" id="WP_096503186.1">
    <property type="nucleotide sequence ID" value="NZ_AP018165.1"/>
</dbReference>
<evidence type="ECO:0000313" key="1">
    <source>
        <dbReference type="EMBL" id="BAX98900.1"/>
    </source>
</evidence>
<dbReference type="Proteomes" id="UP000217954">
    <property type="component" value="Chromosome"/>
</dbReference>
<reference evidence="2" key="1">
    <citation type="journal article" date="2017" name="Genome Announc.">
        <title>Complete Genome Sequence of Mycobacterium stephanolepidis.</title>
        <authorList>
            <person name="Fukano H."/>
            <person name="Yoshida M."/>
            <person name="Katayama Y."/>
            <person name="Omatsu T."/>
            <person name="Mizutani T."/>
            <person name="Kurata O."/>
            <person name="Wada S."/>
            <person name="Hoshino Y."/>
        </authorList>
    </citation>
    <scope>NUCLEOTIDE SEQUENCE [LARGE SCALE GENOMIC DNA]</scope>
    <source>
        <strain evidence="2">NJB0901</strain>
    </source>
</reference>
<accession>A0A1Z4F120</accession>
<keyword evidence="2" id="KW-1185">Reference proteome</keyword>
<protein>
    <submittedName>
        <fullName evidence="1">Uncharacterized protein</fullName>
    </submittedName>
</protein>
<gene>
    <name evidence="1" type="ORF">MSTE_03600</name>
</gene>
<dbReference type="AlphaFoldDB" id="A0A1Z4F120"/>
<organism evidence="1 2">
    <name type="scientific">[Mycobacterium] stephanolepidis</name>
    <dbReference type="NCBI Taxonomy" id="1520670"/>
    <lineage>
        <taxon>Bacteria</taxon>
        <taxon>Bacillati</taxon>
        <taxon>Actinomycetota</taxon>
        <taxon>Actinomycetes</taxon>
        <taxon>Mycobacteriales</taxon>
        <taxon>Mycobacteriaceae</taxon>
        <taxon>Mycobacteroides</taxon>
    </lineage>
</organism>
<dbReference type="OrthoDB" id="9951465at2"/>
<proteinExistence type="predicted"/>